<keyword evidence="5 9" id="KW-0812">Transmembrane</keyword>
<dbReference type="Proteomes" id="UP001283361">
    <property type="component" value="Unassembled WGS sequence"/>
</dbReference>
<evidence type="ECO:0000256" key="5">
    <source>
        <dbReference type="ARBA" id="ARBA00022692"/>
    </source>
</evidence>
<sequence length="516" mass="56171">MTRRQTNGSRDATGETLLTNGKSSKPATLTGKEEMAGDATTKVELKKRITLFHCVSIIVGIIIGAGIFVSPVGITIQVRSVGMSILMWFVVGVFSTLCALCFAELGACLPESGGEYVYIKRAWGDFPAFMCMWMNYLLITPVTAAASSLVFANYMLRPLFPDCEPPRDVIQLLAALVIALLVAINCHNVNWVTKLQAVITGSKLLALLMVVVIGFIWLGKGNTENFQNSFEGTDLSAGAIAFAFYSGSWAFGGWNYLSFLTEEVIDPHRNLPLGIMISMGIITGVYMLANVAYFAVLTPAEMLQSSAVAVTFLQRTVPGLSYVIPFLIALSVVGALNGGILSVSRLFYVAARNNHLPSIVSMITIKRSTPVPSLVSLLILIIIMQTFGNIFFLIEMMGFSLSIVLIMTFAGQVLLRWTEPGLYRPIKVPVVLPAVLILFNMAIMCITVYQKPQESSIALVIIACGVPVYLLGTMKDKPKSIQRFIENFTENLQKLLLVTVQDPDDSGEKDVGDSIS</sequence>
<feature type="transmembrane region" description="Helical" evidence="9">
    <location>
        <begin position="85"/>
        <end position="105"/>
    </location>
</feature>
<dbReference type="GO" id="GO:0015179">
    <property type="term" value="F:L-amino acid transmembrane transporter activity"/>
    <property type="evidence" value="ECO:0007669"/>
    <property type="project" value="TreeGrafter"/>
</dbReference>
<evidence type="ECO:0000313" key="11">
    <source>
        <dbReference type="Proteomes" id="UP001283361"/>
    </source>
</evidence>
<accession>A0AAE1A000</accession>
<evidence type="ECO:0000256" key="6">
    <source>
        <dbReference type="ARBA" id="ARBA00022989"/>
    </source>
</evidence>
<feature type="transmembrane region" description="Helical" evidence="9">
    <location>
        <begin position="198"/>
        <end position="218"/>
    </location>
</feature>
<feature type="region of interest" description="Disordered" evidence="8">
    <location>
        <begin position="1"/>
        <end position="33"/>
    </location>
</feature>
<evidence type="ECO:0000256" key="2">
    <source>
        <dbReference type="ARBA" id="ARBA00007040"/>
    </source>
</evidence>
<evidence type="ECO:0000256" key="8">
    <source>
        <dbReference type="SAM" id="MobiDB-lite"/>
    </source>
</evidence>
<keyword evidence="11" id="KW-1185">Reference proteome</keyword>
<dbReference type="PANTHER" id="PTHR11785">
    <property type="entry name" value="AMINO ACID TRANSPORTER"/>
    <property type="match status" value="1"/>
</dbReference>
<feature type="compositionally biased region" description="Polar residues" evidence="8">
    <location>
        <begin position="1"/>
        <end position="27"/>
    </location>
</feature>
<feature type="transmembrane region" description="Helical" evidence="9">
    <location>
        <begin position="430"/>
        <end position="449"/>
    </location>
</feature>
<keyword evidence="7 9" id="KW-0472">Membrane</keyword>
<keyword evidence="4" id="KW-1003">Cell membrane</keyword>
<feature type="transmembrane region" description="Helical" evidence="9">
    <location>
        <begin position="126"/>
        <end position="149"/>
    </location>
</feature>
<dbReference type="InterPro" id="IPR002293">
    <property type="entry name" value="AA/rel_permease1"/>
</dbReference>
<gene>
    <name evidence="10" type="ORF">RRG08_013000</name>
</gene>
<feature type="transmembrane region" description="Helical" evidence="9">
    <location>
        <begin position="322"/>
        <end position="350"/>
    </location>
</feature>
<protein>
    <submittedName>
        <fullName evidence="10">Uncharacterized protein</fullName>
    </submittedName>
</protein>
<reference evidence="10" key="1">
    <citation type="journal article" date="2023" name="G3 (Bethesda)">
        <title>A reference genome for the long-term kleptoplast-retaining sea slug Elysia crispata morphotype clarki.</title>
        <authorList>
            <person name="Eastman K.E."/>
            <person name="Pendleton A.L."/>
            <person name="Shaikh M.A."/>
            <person name="Suttiyut T."/>
            <person name="Ogas R."/>
            <person name="Tomko P."/>
            <person name="Gavelis G."/>
            <person name="Widhalm J.R."/>
            <person name="Wisecaver J.H."/>
        </authorList>
    </citation>
    <scope>NUCLEOTIDE SEQUENCE</scope>
    <source>
        <strain evidence="10">ECLA1</strain>
    </source>
</reference>
<evidence type="ECO:0000256" key="9">
    <source>
        <dbReference type="SAM" id="Phobius"/>
    </source>
</evidence>
<feature type="transmembrane region" description="Helical" evidence="9">
    <location>
        <begin position="271"/>
        <end position="296"/>
    </location>
</feature>
<evidence type="ECO:0000256" key="4">
    <source>
        <dbReference type="ARBA" id="ARBA00022475"/>
    </source>
</evidence>
<comment type="similarity">
    <text evidence="2">Belongs to the amino acid-polyamine-organocation (APC) superfamily. L-type amino acid transporter (LAT) (TC 2.A.3.8) family.</text>
</comment>
<evidence type="ECO:0000256" key="3">
    <source>
        <dbReference type="ARBA" id="ARBA00022448"/>
    </source>
</evidence>
<proteinExistence type="inferred from homology"/>
<feature type="transmembrane region" description="Helical" evidence="9">
    <location>
        <begin position="455"/>
        <end position="474"/>
    </location>
</feature>
<organism evidence="10 11">
    <name type="scientific">Elysia crispata</name>
    <name type="common">lettuce slug</name>
    <dbReference type="NCBI Taxonomy" id="231223"/>
    <lineage>
        <taxon>Eukaryota</taxon>
        <taxon>Metazoa</taxon>
        <taxon>Spiralia</taxon>
        <taxon>Lophotrochozoa</taxon>
        <taxon>Mollusca</taxon>
        <taxon>Gastropoda</taxon>
        <taxon>Heterobranchia</taxon>
        <taxon>Euthyneura</taxon>
        <taxon>Panpulmonata</taxon>
        <taxon>Sacoglossa</taxon>
        <taxon>Placobranchoidea</taxon>
        <taxon>Plakobranchidae</taxon>
        <taxon>Elysia</taxon>
    </lineage>
</organism>
<name>A0AAE1A000_9GAST</name>
<feature type="transmembrane region" description="Helical" evidence="9">
    <location>
        <begin position="169"/>
        <end position="186"/>
    </location>
</feature>
<dbReference type="PIRSF" id="PIRSF006060">
    <property type="entry name" value="AA_transporter"/>
    <property type="match status" value="1"/>
</dbReference>
<evidence type="ECO:0000313" key="10">
    <source>
        <dbReference type="EMBL" id="KAK3778729.1"/>
    </source>
</evidence>
<feature type="transmembrane region" description="Helical" evidence="9">
    <location>
        <begin position="238"/>
        <end position="259"/>
    </location>
</feature>
<comment type="subcellular location">
    <subcellularLocation>
        <location evidence="1">Cell membrane</location>
        <topology evidence="1">Multi-pass membrane protein</topology>
    </subcellularLocation>
</comment>
<evidence type="ECO:0000256" key="7">
    <source>
        <dbReference type="ARBA" id="ARBA00023136"/>
    </source>
</evidence>
<keyword evidence="6 9" id="KW-1133">Transmembrane helix</keyword>
<feature type="transmembrane region" description="Helical" evidence="9">
    <location>
        <begin position="399"/>
        <end position="418"/>
    </location>
</feature>
<dbReference type="InterPro" id="IPR050598">
    <property type="entry name" value="AminoAcid_Transporter"/>
</dbReference>
<dbReference type="AlphaFoldDB" id="A0AAE1A000"/>
<keyword evidence="3" id="KW-0813">Transport</keyword>
<dbReference type="PANTHER" id="PTHR11785:SF528">
    <property type="entry name" value="AMINO ACID TRANSPORTER PROTEIN JHI-21"/>
    <property type="match status" value="1"/>
</dbReference>
<comment type="caution">
    <text evidence="10">The sequence shown here is derived from an EMBL/GenBank/DDBJ whole genome shotgun (WGS) entry which is preliminary data.</text>
</comment>
<evidence type="ECO:0000256" key="1">
    <source>
        <dbReference type="ARBA" id="ARBA00004651"/>
    </source>
</evidence>
<dbReference type="FunFam" id="1.20.1740.10:FF:000003">
    <property type="entry name" value="Y+L amino acid transporter 1 isoform X1"/>
    <property type="match status" value="1"/>
</dbReference>
<feature type="transmembrane region" description="Helical" evidence="9">
    <location>
        <begin position="371"/>
        <end position="393"/>
    </location>
</feature>
<dbReference type="GO" id="GO:0005886">
    <property type="term" value="C:plasma membrane"/>
    <property type="evidence" value="ECO:0007669"/>
    <property type="project" value="UniProtKB-SubCell"/>
</dbReference>
<dbReference type="Gene3D" id="1.20.1740.10">
    <property type="entry name" value="Amino acid/polyamine transporter I"/>
    <property type="match status" value="1"/>
</dbReference>
<dbReference type="Pfam" id="PF13520">
    <property type="entry name" value="AA_permease_2"/>
    <property type="match status" value="1"/>
</dbReference>
<feature type="transmembrane region" description="Helical" evidence="9">
    <location>
        <begin position="51"/>
        <end position="73"/>
    </location>
</feature>
<dbReference type="EMBL" id="JAWDGP010002895">
    <property type="protein sequence ID" value="KAK3778729.1"/>
    <property type="molecule type" value="Genomic_DNA"/>
</dbReference>